<keyword evidence="1" id="KW-0805">Transcription regulation</keyword>
<evidence type="ECO:0000256" key="1">
    <source>
        <dbReference type="ARBA" id="ARBA00023015"/>
    </source>
</evidence>
<keyword evidence="8" id="KW-1185">Reference proteome</keyword>
<dbReference type="Pfam" id="PF00440">
    <property type="entry name" value="TetR_N"/>
    <property type="match status" value="1"/>
</dbReference>
<dbReference type="GO" id="GO:0000976">
    <property type="term" value="F:transcription cis-regulatory region binding"/>
    <property type="evidence" value="ECO:0007669"/>
    <property type="project" value="TreeGrafter"/>
</dbReference>
<evidence type="ECO:0000313" key="8">
    <source>
        <dbReference type="Proteomes" id="UP000680132"/>
    </source>
</evidence>
<dbReference type="InterPro" id="IPR001647">
    <property type="entry name" value="HTH_TetR"/>
</dbReference>
<dbReference type="GO" id="GO:0003700">
    <property type="term" value="F:DNA-binding transcription factor activity"/>
    <property type="evidence" value="ECO:0007669"/>
    <property type="project" value="TreeGrafter"/>
</dbReference>
<evidence type="ECO:0000256" key="2">
    <source>
        <dbReference type="ARBA" id="ARBA00023125"/>
    </source>
</evidence>
<dbReference type="PROSITE" id="PS50977">
    <property type="entry name" value="HTH_TETR_2"/>
    <property type="match status" value="1"/>
</dbReference>
<dbReference type="EMBL" id="JAGFOA010000003">
    <property type="protein sequence ID" value="MBO3663844.1"/>
    <property type="molecule type" value="Genomic_DNA"/>
</dbReference>
<dbReference type="Gene3D" id="1.10.10.60">
    <property type="entry name" value="Homeodomain-like"/>
    <property type="match status" value="1"/>
</dbReference>
<gene>
    <name evidence="7" type="ORF">J5V96_09990</name>
</gene>
<dbReference type="Proteomes" id="UP000680132">
    <property type="component" value="Unassembled WGS sequence"/>
</dbReference>
<evidence type="ECO:0000313" key="7">
    <source>
        <dbReference type="EMBL" id="MBO3663844.1"/>
    </source>
</evidence>
<keyword evidence="3" id="KW-0804">Transcription</keyword>
<feature type="region of interest" description="Disordered" evidence="5">
    <location>
        <begin position="1"/>
        <end position="50"/>
    </location>
</feature>
<evidence type="ECO:0000256" key="5">
    <source>
        <dbReference type="SAM" id="MobiDB-lite"/>
    </source>
</evidence>
<evidence type="ECO:0000256" key="4">
    <source>
        <dbReference type="PROSITE-ProRule" id="PRU00335"/>
    </source>
</evidence>
<protein>
    <submittedName>
        <fullName evidence="7">TetR family transcriptional regulator</fullName>
    </submittedName>
</protein>
<dbReference type="Gene3D" id="1.10.357.10">
    <property type="entry name" value="Tetracycline Repressor, domain 2"/>
    <property type="match status" value="1"/>
</dbReference>
<name>A0A939QJ35_9MICO</name>
<sequence>MRTDPPSPPPASPTSSSTRSDPRRARDAACQTGRVIEQAPEPTRARRGRPGYDREGILRIAVELFNEQGYDATSVADLSQRLGLTKSALYHHFASKEALLEIALDQALSALEAVLHTPDGAPDQRAITRLRDVIRRATDVLIQHLPSVTLLLRVRGNSPIEKEALARRRRFDQQVTALVSEAQRDGDLRDDVDASIVARLIFGMINSVIEWYRPDGTIDGDRLGHDILTVALDGLRAQER</sequence>
<dbReference type="PRINTS" id="PR00455">
    <property type="entry name" value="HTHTETR"/>
</dbReference>
<feature type="domain" description="HTH tetR-type" evidence="6">
    <location>
        <begin position="51"/>
        <end position="111"/>
    </location>
</feature>
<organism evidence="7 8">
    <name type="scientific">Microbacterium stercoris</name>
    <dbReference type="NCBI Taxonomy" id="2820289"/>
    <lineage>
        <taxon>Bacteria</taxon>
        <taxon>Bacillati</taxon>
        <taxon>Actinomycetota</taxon>
        <taxon>Actinomycetes</taxon>
        <taxon>Micrococcales</taxon>
        <taxon>Microbacteriaceae</taxon>
        <taxon>Microbacterium</taxon>
    </lineage>
</organism>
<dbReference type="InterPro" id="IPR041490">
    <property type="entry name" value="KstR2_TetR_C"/>
</dbReference>
<dbReference type="Pfam" id="PF17932">
    <property type="entry name" value="TetR_C_24"/>
    <property type="match status" value="1"/>
</dbReference>
<dbReference type="InterPro" id="IPR036271">
    <property type="entry name" value="Tet_transcr_reg_TetR-rel_C_sf"/>
</dbReference>
<accession>A0A939QJ35</accession>
<evidence type="ECO:0000256" key="3">
    <source>
        <dbReference type="ARBA" id="ARBA00023163"/>
    </source>
</evidence>
<feature type="compositionally biased region" description="Pro residues" evidence="5">
    <location>
        <begin position="1"/>
        <end position="12"/>
    </location>
</feature>
<dbReference type="AlphaFoldDB" id="A0A939QJ35"/>
<feature type="DNA-binding region" description="H-T-H motif" evidence="4">
    <location>
        <begin position="74"/>
        <end position="93"/>
    </location>
</feature>
<proteinExistence type="predicted"/>
<evidence type="ECO:0000259" key="6">
    <source>
        <dbReference type="PROSITE" id="PS50977"/>
    </source>
</evidence>
<dbReference type="PANTHER" id="PTHR30055:SF234">
    <property type="entry name" value="HTH-TYPE TRANSCRIPTIONAL REGULATOR BETI"/>
    <property type="match status" value="1"/>
</dbReference>
<comment type="caution">
    <text evidence="7">The sequence shown here is derived from an EMBL/GenBank/DDBJ whole genome shotgun (WGS) entry which is preliminary data.</text>
</comment>
<dbReference type="SUPFAM" id="SSF48498">
    <property type="entry name" value="Tetracyclin repressor-like, C-terminal domain"/>
    <property type="match status" value="1"/>
</dbReference>
<dbReference type="PANTHER" id="PTHR30055">
    <property type="entry name" value="HTH-TYPE TRANSCRIPTIONAL REGULATOR RUTR"/>
    <property type="match status" value="1"/>
</dbReference>
<dbReference type="SUPFAM" id="SSF46689">
    <property type="entry name" value="Homeodomain-like"/>
    <property type="match status" value="1"/>
</dbReference>
<dbReference type="InterPro" id="IPR050109">
    <property type="entry name" value="HTH-type_TetR-like_transc_reg"/>
</dbReference>
<dbReference type="InterPro" id="IPR009057">
    <property type="entry name" value="Homeodomain-like_sf"/>
</dbReference>
<reference evidence="7" key="1">
    <citation type="submission" date="2021-03" db="EMBL/GenBank/DDBJ databases">
        <title>Microbacterium sp. nov., a novel actinobacterium isolated from cow dung.</title>
        <authorList>
            <person name="Zhang L."/>
        </authorList>
    </citation>
    <scope>NUCLEOTIDE SEQUENCE</scope>
    <source>
        <strain evidence="7">NEAU-LLB</strain>
    </source>
</reference>
<keyword evidence="2 4" id="KW-0238">DNA-binding</keyword>